<evidence type="ECO:0000313" key="3">
    <source>
        <dbReference type="WBParaSite" id="PEQ_0000154101-mRNA-1"/>
    </source>
</evidence>
<sequence>MHLPRLHSGLLSQLHAVDGMVGNRIVLRNGSEGKSVANSCKRDVRGIHSLESTPVDASTLPPLPDPPQFAIAIPPALPPALEWDSLDDRSSHSATPAANGLYSNPA</sequence>
<dbReference type="WBParaSite" id="PEQ_0000154101-mRNA-1">
    <property type="protein sequence ID" value="PEQ_0000154101-mRNA-1"/>
    <property type="gene ID" value="PEQ_0000154101"/>
</dbReference>
<dbReference type="AlphaFoldDB" id="A0A914R513"/>
<accession>A0A914R513</accession>
<keyword evidence="2" id="KW-1185">Reference proteome</keyword>
<feature type="region of interest" description="Disordered" evidence="1">
    <location>
        <begin position="82"/>
        <end position="106"/>
    </location>
</feature>
<dbReference type="Proteomes" id="UP000887564">
    <property type="component" value="Unplaced"/>
</dbReference>
<name>A0A914R513_PAREQ</name>
<evidence type="ECO:0000256" key="1">
    <source>
        <dbReference type="SAM" id="MobiDB-lite"/>
    </source>
</evidence>
<reference evidence="3" key="1">
    <citation type="submission" date="2022-11" db="UniProtKB">
        <authorList>
            <consortium name="WormBaseParasite"/>
        </authorList>
    </citation>
    <scope>IDENTIFICATION</scope>
</reference>
<organism evidence="2 3">
    <name type="scientific">Parascaris equorum</name>
    <name type="common">Equine roundworm</name>
    <dbReference type="NCBI Taxonomy" id="6256"/>
    <lineage>
        <taxon>Eukaryota</taxon>
        <taxon>Metazoa</taxon>
        <taxon>Ecdysozoa</taxon>
        <taxon>Nematoda</taxon>
        <taxon>Chromadorea</taxon>
        <taxon>Rhabditida</taxon>
        <taxon>Spirurina</taxon>
        <taxon>Ascaridomorpha</taxon>
        <taxon>Ascaridoidea</taxon>
        <taxon>Ascarididae</taxon>
        <taxon>Parascaris</taxon>
    </lineage>
</organism>
<protein>
    <submittedName>
        <fullName evidence="3">Uncharacterized protein</fullName>
    </submittedName>
</protein>
<proteinExistence type="predicted"/>
<feature type="compositionally biased region" description="Polar residues" evidence="1">
    <location>
        <begin position="92"/>
        <end position="106"/>
    </location>
</feature>
<evidence type="ECO:0000313" key="2">
    <source>
        <dbReference type="Proteomes" id="UP000887564"/>
    </source>
</evidence>